<protein>
    <submittedName>
        <fullName evidence="1">Uncharacterized protein</fullName>
    </submittedName>
</protein>
<dbReference type="KEGG" id="lfa:LFA_3688"/>
<proteinExistence type="predicted"/>
<dbReference type="RefSeq" id="WP_052674038.1">
    <property type="nucleotide sequence ID" value="NZ_LN614827.1"/>
</dbReference>
<dbReference type="OrthoDB" id="5637984at2"/>
<reference evidence="2" key="1">
    <citation type="submission" date="2014-09" db="EMBL/GenBank/DDBJ databases">
        <authorList>
            <person name="Gomez-Valero L."/>
        </authorList>
    </citation>
    <scope>NUCLEOTIDE SEQUENCE [LARGE SCALE GENOMIC DNA]</scope>
    <source>
        <strain evidence="2">ATCC700992</strain>
    </source>
</reference>
<dbReference type="STRING" id="1212491.LFA_3688"/>
<dbReference type="Proteomes" id="UP000032430">
    <property type="component" value="Chromosome I"/>
</dbReference>
<evidence type="ECO:0000313" key="1">
    <source>
        <dbReference type="EMBL" id="CEG59013.1"/>
    </source>
</evidence>
<organism evidence="1 2">
    <name type="scientific">Legionella fallonii LLAP-10</name>
    <dbReference type="NCBI Taxonomy" id="1212491"/>
    <lineage>
        <taxon>Bacteria</taxon>
        <taxon>Pseudomonadati</taxon>
        <taxon>Pseudomonadota</taxon>
        <taxon>Gammaproteobacteria</taxon>
        <taxon>Legionellales</taxon>
        <taxon>Legionellaceae</taxon>
        <taxon>Legionella</taxon>
    </lineage>
</organism>
<sequence length="168" mass="18923">MLYASIIKKSLVFGGLYLSLHGVFATNSIGPTTEKDQMSRQIFMLEKALAPKSAKNVALVWAEAVKNRNGAVQYMLECPDLQSTSLNHFIELNWVTGVSSPWVASYTITPQQPQKNIWRYVIQYKLAASDVINWSNVDEISVVRISNEVNSSQQWCIKQLKQSSPKNN</sequence>
<gene>
    <name evidence="1" type="ORF">LFA_3688</name>
</gene>
<accession>A0A098G967</accession>
<dbReference type="EMBL" id="LN614827">
    <property type="protein sequence ID" value="CEG59013.1"/>
    <property type="molecule type" value="Genomic_DNA"/>
</dbReference>
<dbReference type="AlphaFoldDB" id="A0A098G967"/>
<keyword evidence="2" id="KW-1185">Reference proteome</keyword>
<name>A0A098G967_9GAMM</name>
<dbReference type="HOGENOM" id="CLU_1667202_0_0_6"/>
<evidence type="ECO:0000313" key="2">
    <source>
        <dbReference type="Proteomes" id="UP000032430"/>
    </source>
</evidence>